<reference evidence="3" key="1">
    <citation type="submission" date="2018-09" db="EMBL/GenBank/DDBJ databases">
        <authorList>
            <person name="Livingstone P.G."/>
            <person name="Whitworth D.E."/>
        </authorList>
    </citation>
    <scope>NUCLEOTIDE SEQUENCE [LARGE SCALE GENOMIC DNA]</scope>
    <source>
        <strain evidence="3">CA054A</strain>
    </source>
</reference>
<organism evidence="2 3">
    <name type="scientific">Corallococcus terminator</name>
    <dbReference type="NCBI Taxonomy" id="2316733"/>
    <lineage>
        <taxon>Bacteria</taxon>
        <taxon>Pseudomonadati</taxon>
        <taxon>Myxococcota</taxon>
        <taxon>Myxococcia</taxon>
        <taxon>Myxococcales</taxon>
        <taxon>Cystobacterineae</taxon>
        <taxon>Myxococcaceae</taxon>
        <taxon>Corallococcus</taxon>
    </lineage>
</organism>
<feature type="region of interest" description="Disordered" evidence="1">
    <location>
        <begin position="172"/>
        <end position="191"/>
    </location>
</feature>
<evidence type="ECO:0000313" key="3">
    <source>
        <dbReference type="Proteomes" id="UP000268094"/>
    </source>
</evidence>
<dbReference type="OrthoDB" id="5510261at2"/>
<dbReference type="Proteomes" id="UP000268094">
    <property type="component" value="Unassembled WGS sequence"/>
</dbReference>
<dbReference type="EMBL" id="RAVZ01000532">
    <property type="protein sequence ID" value="RKG70820.1"/>
    <property type="molecule type" value="Genomic_DNA"/>
</dbReference>
<proteinExistence type="predicted"/>
<keyword evidence="3" id="KW-1185">Reference proteome</keyword>
<gene>
    <name evidence="2" type="ORF">D7V88_39535</name>
</gene>
<accession>A0A3A8HTP6</accession>
<evidence type="ECO:0000313" key="2">
    <source>
        <dbReference type="EMBL" id="RKG70820.1"/>
    </source>
</evidence>
<evidence type="ECO:0000256" key="1">
    <source>
        <dbReference type="SAM" id="MobiDB-lite"/>
    </source>
</evidence>
<name>A0A3A8HTP6_9BACT</name>
<sequence>MLAGMWFSAFALVGGFLLLRPILNPPEMPGDIPSPTLADLLNESVDAALKKMHPRDSPGLRPEAVANARTFLGEVREVVVRCQKGSWSSGDKYNPVKYDLLFVDGRKLEGAATGSRCGSEPLIFRAIFQDGRVVQATTDGRERAWPVERARNHVAEFGERVSRVDWDLHPERYFPDREPEPTKEDIAKQWK</sequence>
<protein>
    <submittedName>
        <fullName evidence="2">Uncharacterized protein</fullName>
    </submittedName>
</protein>
<comment type="caution">
    <text evidence="2">The sequence shown here is derived from an EMBL/GenBank/DDBJ whole genome shotgun (WGS) entry which is preliminary data.</text>
</comment>
<dbReference type="AlphaFoldDB" id="A0A3A8HTP6"/>